<evidence type="ECO:0000313" key="15">
    <source>
        <dbReference type="Proteomes" id="UP000003937"/>
    </source>
</evidence>
<dbReference type="GO" id="GO:0006457">
    <property type="term" value="P:protein folding"/>
    <property type="evidence" value="ECO:0007669"/>
    <property type="project" value="UniProtKB-UniRule"/>
</dbReference>
<dbReference type="EC" id="5.2.1.8" evidence="3 11"/>
<evidence type="ECO:0000256" key="4">
    <source>
        <dbReference type="ARBA" id="ARBA00016902"/>
    </source>
</evidence>
<dbReference type="SUPFAM" id="SSF102735">
    <property type="entry name" value="Trigger factor ribosome-binding domain"/>
    <property type="match status" value="1"/>
</dbReference>
<dbReference type="GO" id="GO:0051301">
    <property type="term" value="P:cell division"/>
    <property type="evidence" value="ECO:0007669"/>
    <property type="project" value="UniProtKB-KW"/>
</dbReference>
<dbReference type="InterPro" id="IPR046357">
    <property type="entry name" value="PPIase_dom_sf"/>
</dbReference>
<keyword evidence="15" id="KW-1185">Reference proteome</keyword>
<dbReference type="InterPro" id="IPR008880">
    <property type="entry name" value="Trigger_fac_C"/>
</dbReference>
<dbReference type="InterPro" id="IPR005215">
    <property type="entry name" value="Trig_fac"/>
</dbReference>
<comment type="function">
    <text evidence="11">Involved in protein export. Acts as a chaperone by maintaining the newly synthesized protein in an open conformation. Functions as a peptidyl-prolyl cis-trans isomerase.</text>
</comment>
<sequence>MQVSLESMEGLKRRVNITIASNILEEAVSSKLLNIAKTIRINGFRVGKAPLYLVVKRHEVSVRKEVLEELMKSNFLKSINRWKINPIGDTKYIPSEYKTGKDFSYSVEFEVYPEITLKGLDAIEIKKPIVKLKDLDIETMLDTLKKQQFIWKEITGPAGIENRVTIDIKSKINETKLKGSQSTDLVLVFGQNRMLDDFEKNIIGHNVGDTFDVTMTLPKVSQLQNFNKESIHFSVTLKKVEQKVFSEWNEALIKRFGIVSGSFVDLRSKIRKHMERELKNALKNYMKKQVINALLTTNEFPVPLALVNSEIDILRSQAENRYSSNKKHPIKLSRDLFEKKALRRVKVCFLLSEIVQKYQIKIDETLIINLIEEIAEDYEHPKKVIEYYYKNKELMNNIRNLALEQQAIEALFSNVRFIEKKMNFYELMQDSNEE</sequence>
<dbReference type="PIRSF" id="PIRSF003095">
    <property type="entry name" value="Trigger_factor"/>
    <property type="match status" value="1"/>
</dbReference>
<keyword evidence="9 11" id="KW-0131">Cell cycle</keyword>
<evidence type="ECO:0000313" key="14">
    <source>
        <dbReference type="EMBL" id="AFP85841.1"/>
    </source>
</evidence>
<dbReference type="InterPro" id="IPR027304">
    <property type="entry name" value="Trigger_fact/SurA_dom_sf"/>
</dbReference>
<comment type="similarity">
    <text evidence="2 11">Belongs to the FKBP-type PPIase family. Tig subfamily.</text>
</comment>
<name>J3VUJ3_9ENTR</name>
<comment type="domain">
    <text evidence="11">Consists of 3 domains; the N-terminus binds the ribosome, the middle domain has PPIase activity, while the C-terminus has intrinsic chaperone activity on its own.</text>
</comment>
<dbReference type="InterPro" id="IPR037041">
    <property type="entry name" value="Trigger_fac_C_sf"/>
</dbReference>
<accession>J3VUJ3</accession>
<evidence type="ECO:0000256" key="3">
    <source>
        <dbReference type="ARBA" id="ARBA00013194"/>
    </source>
</evidence>
<feature type="domain" description="Trigger factor C-terminal" evidence="13">
    <location>
        <begin position="265"/>
        <end position="412"/>
    </location>
</feature>
<keyword evidence="6 11" id="KW-0697">Rotamase</keyword>
<keyword evidence="8 11" id="KW-0413">Isomerase</keyword>
<dbReference type="NCBIfam" id="TIGR00115">
    <property type="entry name" value="tig"/>
    <property type="match status" value="1"/>
</dbReference>
<dbReference type="Proteomes" id="UP000003937">
    <property type="component" value="Chromosome"/>
</dbReference>
<dbReference type="GO" id="GO:0003755">
    <property type="term" value="F:peptidyl-prolyl cis-trans isomerase activity"/>
    <property type="evidence" value="ECO:0007669"/>
    <property type="project" value="UniProtKB-UniRule"/>
</dbReference>
<evidence type="ECO:0000256" key="2">
    <source>
        <dbReference type="ARBA" id="ARBA00005464"/>
    </source>
</evidence>
<dbReference type="InterPro" id="IPR008881">
    <property type="entry name" value="Trigger_fac_ribosome-bd_bac"/>
</dbReference>
<dbReference type="HAMAP" id="MF_00303">
    <property type="entry name" value="Trigger_factor_Tig"/>
    <property type="match status" value="1"/>
</dbReference>
<dbReference type="SUPFAM" id="SSF109998">
    <property type="entry name" value="Triger factor/SurA peptide-binding domain-like"/>
    <property type="match status" value="1"/>
</dbReference>
<protein>
    <recommendedName>
        <fullName evidence="4 11">Trigger factor</fullName>
        <shortName evidence="11">TF</shortName>
        <ecNumber evidence="3 11">5.2.1.8</ecNumber>
    </recommendedName>
    <alternativeName>
        <fullName evidence="10 11">PPIase</fullName>
    </alternativeName>
</protein>
<evidence type="ECO:0000256" key="7">
    <source>
        <dbReference type="ARBA" id="ARBA00023186"/>
    </source>
</evidence>
<dbReference type="PATRIC" id="fig|134287.3.peg.526"/>
<dbReference type="SUPFAM" id="SSF54534">
    <property type="entry name" value="FKBP-like"/>
    <property type="match status" value="1"/>
</dbReference>
<feature type="domain" description="Trigger factor ribosome-binding bacterial" evidence="12">
    <location>
        <begin position="1"/>
        <end position="144"/>
    </location>
</feature>
<evidence type="ECO:0000256" key="6">
    <source>
        <dbReference type="ARBA" id="ARBA00023110"/>
    </source>
</evidence>
<dbReference type="Pfam" id="PF05698">
    <property type="entry name" value="Trigger_C"/>
    <property type="match status" value="1"/>
</dbReference>
<dbReference type="STRING" id="134287.A35E_00552"/>
<comment type="subcellular location">
    <subcellularLocation>
        <location evidence="11">Cytoplasm</location>
    </subcellularLocation>
    <text evidence="11">About half TF is bound to the ribosome near the polypeptide exit tunnel while the other half is free in the cytoplasm.</text>
</comment>
<evidence type="ECO:0000256" key="9">
    <source>
        <dbReference type="ARBA" id="ARBA00023306"/>
    </source>
</evidence>
<proteinExistence type="inferred from homology"/>
<reference evidence="14 15" key="1">
    <citation type="journal article" date="2012" name="Mol. Biol. Evol.">
        <title>Genome reduction and co-evolution between the primary and secondary bacterial symbionts of psyllids.</title>
        <authorList>
            <person name="Sloan D.B."/>
            <person name="Moran N.A."/>
        </authorList>
    </citation>
    <scope>NUCLEOTIDE SEQUENCE [LARGE SCALE GENOMIC DNA]</scope>
    <source>
        <strain evidence="14">Hcub_S</strain>
    </source>
</reference>
<evidence type="ECO:0000256" key="1">
    <source>
        <dbReference type="ARBA" id="ARBA00000971"/>
    </source>
</evidence>
<dbReference type="KEGG" id="sehc:A35E_00552"/>
<keyword evidence="7 11" id="KW-0143">Chaperone</keyword>
<dbReference type="Gene3D" id="3.30.70.1050">
    <property type="entry name" value="Trigger factor ribosome-binding domain"/>
    <property type="match status" value="1"/>
</dbReference>
<evidence type="ECO:0000256" key="8">
    <source>
        <dbReference type="ARBA" id="ARBA00023235"/>
    </source>
</evidence>
<evidence type="ECO:0000256" key="5">
    <source>
        <dbReference type="ARBA" id="ARBA00022618"/>
    </source>
</evidence>
<dbReference type="Gene3D" id="1.10.3120.10">
    <property type="entry name" value="Trigger factor, C-terminal domain"/>
    <property type="match status" value="1"/>
</dbReference>
<dbReference type="GO" id="GO:0005737">
    <property type="term" value="C:cytoplasm"/>
    <property type="evidence" value="ECO:0007669"/>
    <property type="project" value="UniProtKB-SubCell"/>
</dbReference>
<keyword evidence="5 11" id="KW-0132">Cell division</keyword>
<dbReference type="EMBL" id="CP003547">
    <property type="protein sequence ID" value="AFP85841.1"/>
    <property type="molecule type" value="Genomic_DNA"/>
</dbReference>
<dbReference type="GO" id="GO:0015031">
    <property type="term" value="P:protein transport"/>
    <property type="evidence" value="ECO:0007669"/>
    <property type="project" value="UniProtKB-UniRule"/>
</dbReference>
<dbReference type="InterPro" id="IPR036611">
    <property type="entry name" value="Trigger_fac_ribosome-bd_sf"/>
</dbReference>
<dbReference type="OrthoDB" id="9767721at2"/>
<dbReference type="AlphaFoldDB" id="J3VUJ3"/>
<gene>
    <name evidence="11" type="primary">tig</name>
    <name evidence="14" type="ORF">A35E_00552</name>
</gene>
<dbReference type="HOGENOM" id="CLU_033058_2_0_6"/>
<evidence type="ECO:0000259" key="12">
    <source>
        <dbReference type="Pfam" id="PF05697"/>
    </source>
</evidence>
<organism evidence="14 15">
    <name type="scientific">secondary endosymbiont of Heteropsylla cubana</name>
    <dbReference type="NCBI Taxonomy" id="134287"/>
    <lineage>
        <taxon>Bacteria</taxon>
        <taxon>Pseudomonadati</taxon>
        <taxon>Pseudomonadota</taxon>
        <taxon>Gammaproteobacteria</taxon>
        <taxon>Enterobacterales</taxon>
        <taxon>Enterobacteriaceae</taxon>
        <taxon>aphid secondary symbionts</taxon>
    </lineage>
</organism>
<keyword evidence="11" id="KW-0963">Cytoplasm</keyword>
<dbReference type="Pfam" id="PF05697">
    <property type="entry name" value="Trigger_N"/>
    <property type="match status" value="1"/>
</dbReference>
<evidence type="ECO:0000256" key="11">
    <source>
        <dbReference type="HAMAP-Rule" id="MF_00303"/>
    </source>
</evidence>
<evidence type="ECO:0000259" key="13">
    <source>
        <dbReference type="Pfam" id="PF05698"/>
    </source>
</evidence>
<comment type="catalytic activity">
    <reaction evidence="1 11">
        <text>[protein]-peptidylproline (omega=180) = [protein]-peptidylproline (omega=0)</text>
        <dbReference type="Rhea" id="RHEA:16237"/>
        <dbReference type="Rhea" id="RHEA-COMP:10747"/>
        <dbReference type="Rhea" id="RHEA-COMP:10748"/>
        <dbReference type="ChEBI" id="CHEBI:83833"/>
        <dbReference type="ChEBI" id="CHEBI:83834"/>
        <dbReference type="EC" id="5.2.1.8"/>
    </reaction>
</comment>
<dbReference type="Gene3D" id="3.10.50.40">
    <property type="match status" value="1"/>
</dbReference>
<evidence type="ECO:0000256" key="10">
    <source>
        <dbReference type="ARBA" id="ARBA00029986"/>
    </source>
</evidence>